<dbReference type="InterPro" id="IPR003594">
    <property type="entry name" value="HATPase_dom"/>
</dbReference>
<dbReference type="Pfam" id="PF00072">
    <property type="entry name" value="Response_reg"/>
    <property type="match status" value="1"/>
</dbReference>
<keyword evidence="13" id="KW-1185">Reference proteome</keyword>
<feature type="domain" description="PAC" evidence="11">
    <location>
        <begin position="473"/>
        <end position="525"/>
    </location>
</feature>
<feature type="domain" description="Response regulatory" evidence="9">
    <location>
        <begin position="10"/>
        <end position="126"/>
    </location>
</feature>
<keyword evidence="3 6" id="KW-0597">Phosphoprotein</keyword>
<dbReference type="InterPro" id="IPR052162">
    <property type="entry name" value="Sensor_kinase/Photoreceptor"/>
</dbReference>
<protein>
    <recommendedName>
        <fullName evidence="2">histidine kinase</fullName>
        <ecNumber evidence="2">2.7.13.3</ecNumber>
    </recommendedName>
</protein>
<dbReference type="InterPro" id="IPR001610">
    <property type="entry name" value="PAC"/>
</dbReference>
<feature type="domain" description="PAS" evidence="10">
    <location>
        <begin position="141"/>
        <end position="211"/>
    </location>
</feature>
<dbReference type="CDD" id="cd00156">
    <property type="entry name" value="REC"/>
    <property type="match status" value="1"/>
</dbReference>
<proteinExistence type="predicted"/>
<dbReference type="InterPro" id="IPR011006">
    <property type="entry name" value="CheY-like_superfamily"/>
</dbReference>
<dbReference type="SMART" id="SM00387">
    <property type="entry name" value="HATPase_c"/>
    <property type="match status" value="1"/>
</dbReference>
<evidence type="ECO:0000256" key="1">
    <source>
        <dbReference type="ARBA" id="ARBA00000085"/>
    </source>
</evidence>
<feature type="modified residue" description="4-aspartylphosphate" evidence="6">
    <location>
        <position position="61"/>
    </location>
</feature>
<evidence type="ECO:0000256" key="7">
    <source>
        <dbReference type="SAM" id="Coils"/>
    </source>
</evidence>
<dbReference type="SMART" id="SM00065">
    <property type="entry name" value="GAF"/>
    <property type="match status" value="1"/>
</dbReference>
<dbReference type="PROSITE" id="PS50109">
    <property type="entry name" value="HIS_KIN"/>
    <property type="match status" value="1"/>
</dbReference>
<feature type="coiled-coil region" evidence="7">
    <location>
        <begin position="924"/>
        <end position="998"/>
    </location>
</feature>
<dbReference type="SMART" id="SM00086">
    <property type="entry name" value="PAC"/>
    <property type="match status" value="3"/>
</dbReference>
<dbReference type="InterPro" id="IPR003018">
    <property type="entry name" value="GAF"/>
</dbReference>
<dbReference type="CDD" id="cd00075">
    <property type="entry name" value="HATPase"/>
    <property type="match status" value="1"/>
</dbReference>
<dbReference type="InterPro" id="IPR036097">
    <property type="entry name" value="HisK_dim/P_sf"/>
</dbReference>
<accession>A0A4C2EC63</accession>
<evidence type="ECO:0000259" key="8">
    <source>
        <dbReference type="PROSITE" id="PS50109"/>
    </source>
</evidence>
<dbReference type="SUPFAM" id="SSF47384">
    <property type="entry name" value="Homodimeric domain of signal transducing histidine kinase"/>
    <property type="match status" value="1"/>
</dbReference>
<dbReference type="InterPro" id="IPR013656">
    <property type="entry name" value="PAS_4"/>
</dbReference>
<dbReference type="Pfam" id="PF02518">
    <property type="entry name" value="HATPase_c"/>
    <property type="match status" value="1"/>
</dbReference>
<sequence length="1140" mass="129037">MINSFSDSIRILHVDDDPDFTELTCEFLEQENDRFVVETAPSARAGLDRLHTAEFDCVVSDYDMPRQNGIEFLEAVRAEKPELPFILFTGKGSEEVASDAISAGVTDYLQKEHGTEQYTVLANRITNAVEHFRSQQVVERSETRLREIIDSLPHHLFAVDKDGQLILANEVLAEFHDSSVGAIEGEELASVLGDRVANRLRTDISDVLASDTSKWASTIELADSSGETHLFELQLLPYDGPGADTQAVLGIAAEITERRERETEFEQTRERMQLALEQTDSVIFEIDCDSDTVIRHGAYREFFDLEPDETPTWRGHLEQAVHPDDRARFHQFYRQLTNGDRESGELEYRTNPDMGRVRWIRDSAFIQADSHTDSQQIIGIARDVTEYKERKLELRQKERQYQAIFDDPNILVGLVDTDGTVVDINETAMEYVDATRADVIGKPFWESPWFDHSAALRGRVKTWIDRAASGEYVEFEADLRKSTGEQYTVEGVFRPVTNEEGEVVSVIVSDRDITERKQRERELEQYEAYLQESNDIITVLDESGTVQYQSPSVTRILGYERDELLGVNGFELVHPDDIDDLFEKFTDLVSRPDETITAEARFRTADGEWRWLEVRGKNQLDHPVINGIVTNNRDITDRKDYERELERTNALLSTLFKTLPVGVIAEDESRNVLTVNERLFELFEISETPDEVIGRDCEAMAGDVSTMFDRPDEFTERIRTLVDTRESTWDEQLHLTDGRTFKRRYEPIELPDGDGHLWVYSDNTAQKTREKRLEALNETAQELITAETAQEVAEIGAHAASDILQMNANAVHLYDDKRSALVPVAVTDAGRELVGDPPAFTDGDSIAWRVYETGEPLALDDVHADPDIYNPDSPAQSELHLPIGERGLLIACSNTTAAFDEADIVMGEILARTIATALEQVEQTDRLRERERELTRQNNRLEEFAGVISHDLRNPLRVAEGRLELLQEECENEHLRALDRALNRMDTLIDDLLTLAREGEEIQDLESVEVAALAQRCWHTVETADAALETHTTRKIRADSSRLQQLFENLIRNAVEHGGRDVTVTVGDMEDGFYVSDDGPGIPPNEQEDIFEVGYSTIQDGTGFGLAIVKEIADAHEWELSITDSDAGGLRVEITGVHRS</sequence>
<feature type="domain" description="PAC" evidence="11">
    <location>
        <begin position="596"/>
        <end position="647"/>
    </location>
</feature>
<dbReference type="SUPFAM" id="SSF55781">
    <property type="entry name" value="GAF domain-like"/>
    <property type="match status" value="1"/>
</dbReference>
<dbReference type="SMART" id="SM00388">
    <property type="entry name" value="HisKA"/>
    <property type="match status" value="1"/>
</dbReference>
<dbReference type="Gene3D" id="3.30.450.20">
    <property type="entry name" value="PAS domain"/>
    <property type="match status" value="5"/>
</dbReference>
<dbReference type="Pfam" id="PF13185">
    <property type="entry name" value="GAF_2"/>
    <property type="match status" value="1"/>
</dbReference>
<dbReference type="NCBIfam" id="TIGR00229">
    <property type="entry name" value="sensory_box"/>
    <property type="match status" value="3"/>
</dbReference>
<evidence type="ECO:0000259" key="10">
    <source>
        <dbReference type="PROSITE" id="PS50112"/>
    </source>
</evidence>
<gene>
    <name evidence="12" type="ORF">Harman_00110</name>
</gene>
<dbReference type="RefSeq" id="WP_137681800.1">
    <property type="nucleotide sequence ID" value="NZ_BIXZ01000001.1"/>
</dbReference>
<dbReference type="InterPro" id="IPR029016">
    <property type="entry name" value="GAF-like_dom_sf"/>
</dbReference>
<comment type="caution">
    <text evidence="12">The sequence shown here is derived from an EMBL/GenBank/DDBJ whole genome shotgun (WGS) entry which is preliminary data.</text>
</comment>
<dbReference type="InterPro" id="IPR001789">
    <property type="entry name" value="Sig_transdc_resp-reg_receiver"/>
</dbReference>
<dbReference type="Gene3D" id="1.10.287.130">
    <property type="match status" value="1"/>
</dbReference>
<dbReference type="SMART" id="SM00091">
    <property type="entry name" value="PAS"/>
    <property type="match status" value="5"/>
</dbReference>
<dbReference type="SMART" id="SM00448">
    <property type="entry name" value="REC"/>
    <property type="match status" value="1"/>
</dbReference>
<reference evidence="12 13" key="1">
    <citation type="submission" date="2019-02" db="EMBL/GenBank/DDBJ databases">
        <title>Haloarcula mannanilyticum sp. nov., a mannan degrading haloarchaeon isolated from commercial salt.</title>
        <authorList>
            <person name="Enomoto S."/>
            <person name="Shimane Y."/>
            <person name="Kamekura M."/>
            <person name="Ito T."/>
            <person name="Moriya O."/>
            <person name="Ihara K."/>
            <person name="Takahashi-Ando N."/>
            <person name="Fukushima Y."/>
            <person name="Yoshida Y."/>
            <person name="Usama R."/>
            <person name="Takai K."/>
            <person name="Minegishi H."/>
        </authorList>
    </citation>
    <scope>NUCLEOTIDE SEQUENCE [LARGE SCALE GENOMIC DNA]</scope>
    <source>
        <strain evidence="12 13">MD130-1</strain>
    </source>
</reference>
<keyword evidence="7" id="KW-0175">Coiled coil</keyword>
<dbReference type="EC" id="2.7.13.3" evidence="2"/>
<evidence type="ECO:0000259" key="9">
    <source>
        <dbReference type="PROSITE" id="PS50110"/>
    </source>
</evidence>
<evidence type="ECO:0000256" key="2">
    <source>
        <dbReference type="ARBA" id="ARBA00012438"/>
    </source>
</evidence>
<comment type="catalytic activity">
    <reaction evidence="1">
        <text>ATP + protein L-histidine = ADP + protein N-phospho-L-histidine.</text>
        <dbReference type="EC" id="2.7.13.3"/>
    </reaction>
</comment>
<dbReference type="AlphaFoldDB" id="A0A4C2EC63"/>
<dbReference type="InterPro" id="IPR036890">
    <property type="entry name" value="HATPase_C_sf"/>
</dbReference>
<dbReference type="GO" id="GO:0000155">
    <property type="term" value="F:phosphorelay sensor kinase activity"/>
    <property type="evidence" value="ECO:0007669"/>
    <property type="project" value="InterPro"/>
</dbReference>
<dbReference type="PROSITE" id="PS50112">
    <property type="entry name" value="PAS"/>
    <property type="match status" value="4"/>
</dbReference>
<dbReference type="SUPFAM" id="SSF52172">
    <property type="entry name" value="CheY-like"/>
    <property type="match status" value="1"/>
</dbReference>
<dbReference type="Gene3D" id="3.30.450.40">
    <property type="match status" value="1"/>
</dbReference>
<dbReference type="PANTHER" id="PTHR43304:SF1">
    <property type="entry name" value="PAC DOMAIN-CONTAINING PROTEIN"/>
    <property type="match status" value="1"/>
</dbReference>
<dbReference type="Pfam" id="PF08448">
    <property type="entry name" value="PAS_4"/>
    <property type="match status" value="3"/>
</dbReference>
<dbReference type="InterPro" id="IPR035965">
    <property type="entry name" value="PAS-like_dom_sf"/>
</dbReference>
<dbReference type="Pfam" id="PF00512">
    <property type="entry name" value="HisKA"/>
    <property type="match status" value="1"/>
</dbReference>
<dbReference type="CDD" id="cd00130">
    <property type="entry name" value="PAS"/>
    <property type="match status" value="3"/>
</dbReference>
<evidence type="ECO:0000256" key="6">
    <source>
        <dbReference type="PROSITE-ProRule" id="PRU00169"/>
    </source>
</evidence>
<dbReference type="Gene3D" id="3.30.565.10">
    <property type="entry name" value="Histidine kinase-like ATPase, C-terminal domain"/>
    <property type="match status" value="1"/>
</dbReference>
<dbReference type="InterPro" id="IPR000700">
    <property type="entry name" value="PAS-assoc_C"/>
</dbReference>
<evidence type="ECO:0000313" key="12">
    <source>
        <dbReference type="EMBL" id="GCF12076.1"/>
    </source>
</evidence>
<evidence type="ECO:0000256" key="3">
    <source>
        <dbReference type="ARBA" id="ARBA00022553"/>
    </source>
</evidence>
<dbReference type="Gene3D" id="3.40.50.2300">
    <property type="match status" value="1"/>
</dbReference>
<dbReference type="SUPFAM" id="SSF55785">
    <property type="entry name" value="PYP-like sensor domain (PAS domain)"/>
    <property type="match status" value="5"/>
</dbReference>
<dbReference type="InterPro" id="IPR000014">
    <property type="entry name" value="PAS"/>
</dbReference>
<dbReference type="InterPro" id="IPR013655">
    <property type="entry name" value="PAS_fold_3"/>
</dbReference>
<feature type="domain" description="PAC" evidence="11">
    <location>
        <begin position="344"/>
        <end position="396"/>
    </location>
</feature>
<name>A0A4C2EC63_9EURY</name>
<evidence type="ECO:0000259" key="11">
    <source>
        <dbReference type="PROSITE" id="PS50113"/>
    </source>
</evidence>
<feature type="domain" description="PAS" evidence="10">
    <location>
        <begin position="397"/>
        <end position="442"/>
    </location>
</feature>
<dbReference type="PROSITE" id="PS50110">
    <property type="entry name" value="RESPONSE_REGULATORY"/>
    <property type="match status" value="1"/>
</dbReference>
<dbReference type="PROSITE" id="PS50113">
    <property type="entry name" value="PAC"/>
    <property type="match status" value="3"/>
</dbReference>
<keyword evidence="5" id="KW-0418">Kinase</keyword>
<evidence type="ECO:0000256" key="4">
    <source>
        <dbReference type="ARBA" id="ARBA00022679"/>
    </source>
</evidence>
<dbReference type="Proteomes" id="UP000304382">
    <property type="component" value="Unassembled WGS sequence"/>
</dbReference>
<dbReference type="Pfam" id="PF08447">
    <property type="entry name" value="PAS_3"/>
    <property type="match status" value="2"/>
</dbReference>
<dbReference type="InterPro" id="IPR005467">
    <property type="entry name" value="His_kinase_dom"/>
</dbReference>
<evidence type="ECO:0000313" key="13">
    <source>
        <dbReference type="Proteomes" id="UP000304382"/>
    </source>
</evidence>
<feature type="domain" description="PAS" evidence="10">
    <location>
        <begin position="522"/>
        <end position="592"/>
    </location>
</feature>
<feature type="domain" description="Histidine kinase" evidence="8">
    <location>
        <begin position="947"/>
        <end position="1135"/>
    </location>
</feature>
<dbReference type="PANTHER" id="PTHR43304">
    <property type="entry name" value="PHYTOCHROME-LIKE PROTEIN CPH1"/>
    <property type="match status" value="1"/>
</dbReference>
<dbReference type="SUPFAM" id="SSF55874">
    <property type="entry name" value="ATPase domain of HSP90 chaperone/DNA topoisomerase II/histidine kinase"/>
    <property type="match status" value="1"/>
</dbReference>
<feature type="domain" description="PAS" evidence="10">
    <location>
        <begin position="268"/>
        <end position="340"/>
    </location>
</feature>
<dbReference type="CDD" id="cd00082">
    <property type="entry name" value="HisKA"/>
    <property type="match status" value="1"/>
</dbReference>
<organism evidence="12 13">
    <name type="scientific">Haloarcula mannanilytica</name>
    <dbReference type="NCBI Taxonomy" id="2509225"/>
    <lineage>
        <taxon>Archaea</taxon>
        <taxon>Methanobacteriati</taxon>
        <taxon>Methanobacteriota</taxon>
        <taxon>Stenosarchaea group</taxon>
        <taxon>Halobacteria</taxon>
        <taxon>Halobacteriales</taxon>
        <taxon>Haloarculaceae</taxon>
        <taxon>Haloarcula</taxon>
    </lineage>
</organism>
<dbReference type="EMBL" id="BIXZ01000001">
    <property type="protein sequence ID" value="GCF12076.1"/>
    <property type="molecule type" value="Genomic_DNA"/>
</dbReference>
<dbReference type="InterPro" id="IPR003661">
    <property type="entry name" value="HisK_dim/P_dom"/>
</dbReference>
<keyword evidence="4" id="KW-0808">Transferase</keyword>
<evidence type="ECO:0000256" key="5">
    <source>
        <dbReference type="ARBA" id="ARBA00022777"/>
    </source>
</evidence>